<dbReference type="EMBL" id="AYZQ01000003">
    <property type="protein sequence ID" value="KRM71616.1"/>
    <property type="molecule type" value="Genomic_DNA"/>
</dbReference>
<protein>
    <recommendedName>
        <fullName evidence="1">Core domain-containing protein</fullName>
    </recommendedName>
</protein>
<gene>
    <name evidence="2" type="ORF">FC34_GL001271</name>
</gene>
<keyword evidence="3" id="KW-1185">Reference proteome</keyword>
<dbReference type="STRING" id="1423727.FC34_GL001271"/>
<dbReference type="InterPro" id="IPR035903">
    <property type="entry name" value="HesB-like_dom_sf"/>
</dbReference>
<feature type="domain" description="Core" evidence="1">
    <location>
        <begin position="2"/>
        <end position="111"/>
    </location>
</feature>
<dbReference type="Proteomes" id="UP000051672">
    <property type="component" value="Unassembled WGS sequence"/>
</dbReference>
<organism evidence="2 3">
    <name type="scientific">Lacticaseibacillus brantae DSM 23927</name>
    <dbReference type="NCBI Taxonomy" id="1423727"/>
    <lineage>
        <taxon>Bacteria</taxon>
        <taxon>Bacillati</taxon>
        <taxon>Bacillota</taxon>
        <taxon>Bacilli</taxon>
        <taxon>Lactobacillales</taxon>
        <taxon>Lactobacillaceae</taxon>
        <taxon>Lacticaseibacillus</taxon>
    </lineage>
</organism>
<accession>A0A0R2AX63</accession>
<comment type="caution">
    <text evidence="2">The sequence shown here is derived from an EMBL/GenBank/DDBJ whole genome shotgun (WGS) entry which is preliminary data.</text>
</comment>
<evidence type="ECO:0000313" key="3">
    <source>
        <dbReference type="Proteomes" id="UP000051672"/>
    </source>
</evidence>
<dbReference type="AlphaFoldDB" id="A0A0R2AX63"/>
<sequence>MMEINVRDAAKEYLDKKVAPDRHIFLALDDGSSKFSKLGGSCAIGNKFQLVVSNAADAEYSLPLDNNANLDLTTAQPETLYLGHGLTLDFKNASLVLRDDSGILDGAVMIDEYTAPTKEDQALREEMKALGGKIC</sequence>
<evidence type="ECO:0000313" key="2">
    <source>
        <dbReference type="EMBL" id="KRM71616.1"/>
    </source>
</evidence>
<dbReference type="SUPFAM" id="SSF89360">
    <property type="entry name" value="HesB-like domain"/>
    <property type="match status" value="1"/>
</dbReference>
<reference evidence="2 3" key="1">
    <citation type="journal article" date="2015" name="Genome Announc.">
        <title>Expanding the biotechnology potential of lactobacilli through comparative genomics of 213 strains and associated genera.</title>
        <authorList>
            <person name="Sun Z."/>
            <person name="Harris H.M."/>
            <person name="McCann A."/>
            <person name="Guo C."/>
            <person name="Argimon S."/>
            <person name="Zhang W."/>
            <person name="Yang X."/>
            <person name="Jeffery I.B."/>
            <person name="Cooney J.C."/>
            <person name="Kagawa T.F."/>
            <person name="Liu W."/>
            <person name="Song Y."/>
            <person name="Salvetti E."/>
            <person name="Wrobel A."/>
            <person name="Rasinkangas P."/>
            <person name="Parkhill J."/>
            <person name="Rea M.C."/>
            <person name="O'Sullivan O."/>
            <person name="Ritari J."/>
            <person name="Douillard F.P."/>
            <person name="Paul Ross R."/>
            <person name="Yang R."/>
            <person name="Briner A.E."/>
            <person name="Felis G.E."/>
            <person name="de Vos W.M."/>
            <person name="Barrangou R."/>
            <person name="Klaenhammer T.R."/>
            <person name="Caufield P.W."/>
            <person name="Cui Y."/>
            <person name="Zhang H."/>
            <person name="O'Toole P.W."/>
        </authorList>
    </citation>
    <scope>NUCLEOTIDE SEQUENCE [LARGE SCALE GENOMIC DNA]</scope>
    <source>
        <strain evidence="2 3">DSM 23927</strain>
    </source>
</reference>
<dbReference type="InterPro" id="IPR000361">
    <property type="entry name" value="ATAP_core_dom"/>
</dbReference>
<evidence type="ECO:0000259" key="1">
    <source>
        <dbReference type="Pfam" id="PF01521"/>
    </source>
</evidence>
<name>A0A0R2AX63_9LACO</name>
<dbReference type="PATRIC" id="fig|1423727.3.peg.1292"/>
<dbReference type="Pfam" id="PF01521">
    <property type="entry name" value="Fe-S_biosyn"/>
    <property type="match status" value="1"/>
</dbReference>
<dbReference type="Gene3D" id="2.60.300.12">
    <property type="entry name" value="HesB-like domain"/>
    <property type="match status" value="1"/>
</dbReference>
<proteinExistence type="predicted"/>